<evidence type="ECO:0000256" key="3">
    <source>
        <dbReference type="ARBA" id="ARBA00022692"/>
    </source>
</evidence>
<evidence type="ECO:0000313" key="8">
    <source>
        <dbReference type="EMBL" id="QHC51933.1"/>
    </source>
</evidence>
<dbReference type="EMBL" id="CP035042">
    <property type="protein sequence ID" value="QHC51933.1"/>
    <property type="molecule type" value="Genomic_DNA"/>
</dbReference>
<dbReference type="OrthoDB" id="9809303at2"/>
<evidence type="ECO:0000256" key="2">
    <source>
        <dbReference type="ARBA" id="ARBA00022448"/>
    </source>
</evidence>
<dbReference type="InterPro" id="IPR004680">
    <property type="entry name" value="Cit_transptr-like_dom"/>
</dbReference>
<keyword evidence="9" id="KW-1185">Reference proteome</keyword>
<comment type="subcellular location">
    <subcellularLocation>
        <location evidence="1">Membrane</location>
        <topology evidence="1">Multi-pass membrane protein</topology>
    </subcellularLocation>
</comment>
<name>A0A6I6SWM9_9GAMM</name>
<dbReference type="GO" id="GO:0055085">
    <property type="term" value="P:transmembrane transport"/>
    <property type="evidence" value="ECO:0007669"/>
    <property type="project" value="InterPro"/>
</dbReference>
<dbReference type="KEGG" id="htx:EKK97_23220"/>
<keyword evidence="2" id="KW-0813">Transport</keyword>
<dbReference type="PANTHER" id="PTHR43568:SF1">
    <property type="entry name" value="P PROTEIN"/>
    <property type="match status" value="1"/>
</dbReference>
<dbReference type="Pfam" id="PF03600">
    <property type="entry name" value="CitMHS"/>
    <property type="match status" value="1"/>
</dbReference>
<feature type="transmembrane region" description="Helical" evidence="6">
    <location>
        <begin position="349"/>
        <end position="366"/>
    </location>
</feature>
<feature type="domain" description="Citrate transporter-like" evidence="7">
    <location>
        <begin position="9"/>
        <end position="302"/>
    </location>
</feature>
<dbReference type="PANTHER" id="PTHR43568">
    <property type="entry name" value="P PROTEIN"/>
    <property type="match status" value="1"/>
</dbReference>
<feature type="transmembrane region" description="Helical" evidence="6">
    <location>
        <begin position="154"/>
        <end position="187"/>
    </location>
</feature>
<dbReference type="GO" id="GO:0016020">
    <property type="term" value="C:membrane"/>
    <property type="evidence" value="ECO:0007669"/>
    <property type="project" value="UniProtKB-SubCell"/>
</dbReference>
<reference evidence="8 9" key="1">
    <citation type="submission" date="2019-01" db="EMBL/GenBank/DDBJ databases">
        <title>Complete genome of a denitifying bacterium Halomons sp. BC-M4-5.</title>
        <authorList>
            <person name="Wang L."/>
            <person name="Shao Z."/>
        </authorList>
    </citation>
    <scope>NUCLEOTIDE SEQUENCE [LARGE SCALE GENOMIC DNA]</scope>
    <source>
        <strain evidence="8 9">BC-M4-5</strain>
    </source>
</reference>
<keyword evidence="5 6" id="KW-0472">Membrane</keyword>
<dbReference type="RefSeq" id="WP_159555585.1">
    <property type="nucleotide sequence ID" value="NZ_CP035042.1"/>
</dbReference>
<proteinExistence type="predicted"/>
<evidence type="ECO:0000313" key="9">
    <source>
        <dbReference type="Proteomes" id="UP000464013"/>
    </source>
</evidence>
<evidence type="ECO:0000256" key="6">
    <source>
        <dbReference type="SAM" id="Phobius"/>
    </source>
</evidence>
<protein>
    <submittedName>
        <fullName evidence="8">Transporter</fullName>
    </submittedName>
</protein>
<dbReference type="InterPro" id="IPR051475">
    <property type="entry name" value="Diverse_Ion_Transporter"/>
</dbReference>
<feature type="transmembrane region" description="Helical" evidence="6">
    <location>
        <begin position="112"/>
        <end position="133"/>
    </location>
</feature>
<feature type="transmembrane region" description="Helical" evidence="6">
    <location>
        <begin position="243"/>
        <end position="263"/>
    </location>
</feature>
<gene>
    <name evidence="8" type="ORF">EKK97_23220</name>
</gene>
<dbReference type="AlphaFoldDB" id="A0A6I6SWM9"/>
<evidence type="ECO:0000259" key="7">
    <source>
        <dbReference type="Pfam" id="PF03600"/>
    </source>
</evidence>
<feature type="transmembrane region" description="Helical" evidence="6">
    <location>
        <begin position="312"/>
        <end position="337"/>
    </location>
</feature>
<evidence type="ECO:0000256" key="5">
    <source>
        <dbReference type="ARBA" id="ARBA00023136"/>
    </source>
</evidence>
<keyword evidence="4 6" id="KW-1133">Transmembrane helix</keyword>
<feature type="transmembrane region" description="Helical" evidence="6">
    <location>
        <begin position="80"/>
        <end position="106"/>
    </location>
</feature>
<sequence>MLRALRRRLRQDLLLMVLLAALPLLLVALPEQAGSLHHLVHWDTLAALSALMVLSRALEESGALSRVGRRLVSRTGSERSLALVLVLLSAALSAVVTNDVALFIVVPLTLGLRLVATLPIARLVVFEALAVNAGSAISPIGNPQNLFLWQQAEVGFLAFSVAMAPLSLGLLVLLLAAIPLAFPAHAIELSPSGSPPPLKSRLAGLSLALYVPLLLLIDAGLALPSAVGIVALYLLFQPRVVRYVDWLLLLVFVLMFMVLGLAVKLGPIAQIVEHLATWPGGMLTAGAVLSQGISNVPAAILLDGFTDDWRTLAWGVSVGGFGLAIGSMANVIALRLAREKGLWREFHRWSLPMLLLGWLMGLLLLSI</sequence>
<organism evidence="8 9">
    <name type="scientific">Billgrantia tianxiuensis</name>
    <dbReference type="NCBI Taxonomy" id="2497861"/>
    <lineage>
        <taxon>Bacteria</taxon>
        <taxon>Pseudomonadati</taxon>
        <taxon>Pseudomonadota</taxon>
        <taxon>Gammaproteobacteria</taxon>
        <taxon>Oceanospirillales</taxon>
        <taxon>Halomonadaceae</taxon>
        <taxon>Billgrantia</taxon>
    </lineage>
</organism>
<feature type="transmembrane region" description="Helical" evidence="6">
    <location>
        <begin position="207"/>
        <end position="236"/>
    </location>
</feature>
<dbReference type="Proteomes" id="UP000464013">
    <property type="component" value="Chromosome"/>
</dbReference>
<keyword evidence="3 6" id="KW-0812">Transmembrane</keyword>
<accession>A0A6I6SWM9</accession>
<evidence type="ECO:0000256" key="4">
    <source>
        <dbReference type="ARBA" id="ARBA00022989"/>
    </source>
</evidence>
<evidence type="ECO:0000256" key="1">
    <source>
        <dbReference type="ARBA" id="ARBA00004141"/>
    </source>
</evidence>